<evidence type="ECO:0000256" key="8">
    <source>
        <dbReference type="ARBA" id="ARBA00023136"/>
    </source>
</evidence>
<keyword evidence="6 10" id="KW-0653">Protein transport</keyword>
<comment type="subcellular location">
    <subcellularLocation>
        <location evidence="10 11">Cytoplasm</location>
    </subcellularLocation>
    <subcellularLocation>
        <location evidence="10 11">Cytoplasmic vesicle</location>
        <location evidence="10 11">COPI-coated vesicle membrane</location>
        <topology evidence="10 11">Peripheral membrane protein</topology>
        <orientation evidence="10 11">Cytoplasmic side</orientation>
    </subcellularLocation>
    <subcellularLocation>
        <location evidence="10 11">Golgi apparatus membrane</location>
        <topology evidence="10 11">Peripheral membrane protein</topology>
        <orientation evidence="10 11">Cytoplasmic side</orientation>
    </subcellularLocation>
</comment>
<dbReference type="GO" id="GO:0030126">
    <property type="term" value="C:COPI vesicle coat"/>
    <property type="evidence" value="ECO:0007669"/>
    <property type="project" value="UniProtKB-UniRule"/>
</dbReference>
<sequence length="512" mass="56221">MVVLAASICTRGGKAILSRQFREIARSRVEGLLAAFPKLADSGTQHTTVEQDNVRYVYQPLDELYMVLITNRQSNILQDIDSLHLFAQVVTTICKSVDEREILRNAYELLSAFDEVVTLGFRENLPIAQIKKFLEMESNEERIQEIIAKNKELEATEARKDAAKRLEIQRRQAARSGRTAAMPATQYPTYTPPARPAIPDTFDSYEAEKNKSFNKLAPKGKGMQLGKKSKTTDMFERVRGDMGVSPENVSAPLTAAAPAPVASVNPGRPSLEKNAIQITVAEKISAKISREGQLKSFSVNGDLQLKISDPSLTKVKLDLNASPSHGATFRTHPKVDKALFNSSKGVQLKDTASAFPVDTSVGVLRWTVNATADASDVLPITFTVWVNKGAEDSFTVTVEYELNGDDTLNDVVVMIPFSSAEPVVASFDAIYEVTGDSLEWKIGPIDLTNSGGSFEFEAQTDDESEFFPMRVSFSKSKPLVDVDVAAVTLIDMGEEVAFTKTVKSVTENYTIE</sequence>
<evidence type="ECO:0000256" key="1">
    <source>
        <dbReference type="ARBA" id="ARBA00010516"/>
    </source>
</evidence>
<dbReference type="CDD" id="cd14830">
    <property type="entry name" value="Delta_COP_N"/>
    <property type="match status" value="1"/>
</dbReference>
<dbReference type="GO" id="GO:0000139">
    <property type="term" value="C:Golgi membrane"/>
    <property type="evidence" value="ECO:0007669"/>
    <property type="project" value="UniProtKB-SubCell"/>
</dbReference>
<evidence type="ECO:0000256" key="10">
    <source>
        <dbReference type="RuleBase" id="RU364018"/>
    </source>
</evidence>
<comment type="caution">
    <text evidence="15">The sequence shown here is derived from an EMBL/GenBank/DDBJ whole genome shotgun (WGS) entry which is preliminary data.</text>
</comment>
<gene>
    <name evidence="15" type="ORF">GOMPHAMPRED_008145</name>
</gene>
<dbReference type="PANTHER" id="PTHR10121">
    <property type="entry name" value="COATOMER SUBUNIT DELTA"/>
    <property type="match status" value="1"/>
</dbReference>
<organism evidence="15 16">
    <name type="scientific">Gomphillus americanus</name>
    <dbReference type="NCBI Taxonomy" id="1940652"/>
    <lineage>
        <taxon>Eukaryota</taxon>
        <taxon>Fungi</taxon>
        <taxon>Dikarya</taxon>
        <taxon>Ascomycota</taxon>
        <taxon>Pezizomycotina</taxon>
        <taxon>Lecanoromycetes</taxon>
        <taxon>OSLEUM clade</taxon>
        <taxon>Ostropomycetidae</taxon>
        <taxon>Ostropales</taxon>
        <taxon>Graphidaceae</taxon>
        <taxon>Gomphilloideae</taxon>
        <taxon>Gomphillus</taxon>
    </lineage>
</organism>
<evidence type="ECO:0000256" key="2">
    <source>
        <dbReference type="ARBA" id="ARBA00011775"/>
    </source>
</evidence>
<dbReference type="EMBL" id="CAJPDQ010000009">
    <property type="protein sequence ID" value="CAF9914374.1"/>
    <property type="molecule type" value="Genomic_DNA"/>
</dbReference>
<dbReference type="GO" id="GO:0051645">
    <property type="term" value="P:Golgi localization"/>
    <property type="evidence" value="ECO:0007669"/>
    <property type="project" value="TreeGrafter"/>
</dbReference>
<dbReference type="InterPro" id="IPR028565">
    <property type="entry name" value="MHD"/>
</dbReference>
<dbReference type="InterPro" id="IPR011012">
    <property type="entry name" value="Longin-like_dom_sf"/>
</dbReference>
<feature type="coiled-coil region" evidence="12">
    <location>
        <begin position="136"/>
        <end position="166"/>
    </location>
</feature>
<dbReference type="CDD" id="cd09254">
    <property type="entry name" value="AP_delta-COPI_MHD"/>
    <property type="match status" value="1"/>
</dbReference>
<protein>
    <recommendedName>
        <fullName evidence="10">Coatomer subunit delta</fullName>
    </recommendedName>
</protein>
<evidence type="ECO:0000256" key="11">
    <source>
        <dbReference type="RuleBase" id="RU366052"/>
    </source>
</evidence>
<dbReference type="OrthoDB" id="10266042at2759"/>
<keyword evidence="4 10" id="KW-0963">Cytoplasm</keyword>
<dbReference type="PROSITE" id="PS51072">
    <property type="entry name" value="MHD"/>
    <property type="match status" value="1"/>
</dbReference>
<dbReference type="SUPFAM" id="SSF49447">
    <property type="entry name" value="Second domain of Mu2 adaptin subunit (ap50) of ap2 adaptor"/>
    <property type="match status" value="1"/>
</dbReference>
<keyword evidence="5 10" id="KW-0931">ER-Golgi transport</keyword>
<comment type="similarity">
    <text evidence="1 10">Belongs to the adaptor complexes medium subunit family. Delta-COP subfamily.</text>
</comment>
<dbReference type="GO" id="GO:0015031">
    <property type="term" value="P:protein transport"/>
    <property type="evidence" value="ECO:0007669"/>
    <property type="project" value="UniProtKB-KW"/>
</dbReference>
<evidence type="ECO:0000313" key="15">
    <source>
        <dbReference type="EMBL" id="CAF9914374.1"/>
    </source>
</evidence>
<feature type="region of interest" description="Disordered" evidence="13">
    <location>
        <begin position="173"/>
        <end position="196"/>
    </location>
</feature>
<proteinExistence type="inferred from homology"/>
<evidence type="ECO:0000313" key="16">
    <source>
        <dbReference type="Proteomes" id="UP000664169"/>
    </source>
</evidence>
<evidence type="ECO:0000256" key="13">
    <source>
        <dbReference type="SAM" id="MobiDB-lite"/>
    </source>
</evidence>
<comment type="subunit">
    <text evidence="2 10">Oligomeric complex that consists of at least the alpha, beta, beta', gamma, delta, epsilon and zeta subunits.</text>
</comment>
<dbReference type="InterPro" id="IPR027059">
    <property type="entry name" value="Coatomer_dsu"/>
</dbReference>
<evidence type="ECO:0000259" key="14">
    <source>
        <dbReference type="PROSITE" id="PS51072"/>
    </source>
</evidence>
<evidence type="ECO:0000256" key="4">
    <source>
        <dbReference type="ARBA" id="ARBA00022490"/>
    </source>
</evidence>
<dbReference type="InterPro" id="IPR036168">
    <property type="entry name" value="AP2_Mu_C_sf"/>
</dbReference>
<dbReference type="Pfam" id="PF01217">
    <property type="entry name" value="Clat_adaptor_s"/>
    <property type="match status" value="1"/>
</dbReference>
<dbReference type="SUPFAM" id="SSF64356">
    <property type="entry name" value="SNARE-like"/>
    <property type="match status" value="1"/>
</dbReference>
<evidence type="ECO:0000256" key="9">
    <source>
        <dbReference type="ARBA" id="ARBA00023329"/>
    </source>
</evidence>
<evidence type="ECO:0000256" key="7">
    <source>
        <dbReference type="ARBA" id="ARBA00023034"/>
    </source>
</evidence>
<feature type="domain" description="MHD" evidence="14">
    <location>
        <begin position="273"/>
        <end position="512"/>
    </location>
</feature>
<dbReference type="FunFam" id="3.30.450.60:FF:000003">
    <property type="entry name" value="Coatomer subunit delta"/>
    <property type="match status" value="1"/>
</dbReference>
<dbReference type="Pfam" id="PF00928">
    <property type="entry name" value="Adap_comp_sub"/>
    <property type="match status" value="1"/>
</dbReference>
<evidence type="ECO:0000256" key="5">
    <source>
        <dbReference type="ARBA" id="ARBA00022892"/>
    </source>
</evidence>
<keyword evidence="3 10" id="KW-0813">Transport</keyword>
<keyword evidence="9 10" id="KW-0968">Cytoplasmic vesicle</keyword>
<keyword evidence="8 10" id="KW-0472">Membrane</keyword>
<comment type="function">
    <text evidence="10">The coatomer is a cytosolic protein complex that binds to dilysine motifs and reversibly associates with Golgi non-clathrin-coated vesicles, which further mediate biosynthetic protein transport from the ER, via the Golgi up to the trans Golgi network. Coatomer complex is required for budding from Golgi membranes, and is essential for the retrograde Golgi-to-ER transport of dilysine-tagged proteins.</text>
</comment>
<keyword evidence="12" id="KW-0175">Coiled coil</keyword>
<dbReference type="GO" id="GO:0006890">
    <property type="term" value="P:retrograde vesicle-mediated transport, Golgi to endoplasmic reticulum"/>
    <property type="evidence" value="ECO:0007669"/>
    <property type="project" value="UniProtKB-UniRule"/>
</dbReference>
<dbReference type="InterPro" id="IPR022775">
    <property type="entry name" value="AP_mu_sigma_su"/>
</dbReference>
<dbReference type="PANTHER" id="PTHR10121:SF0">
    <property type="entry name" value="COATOMER SUBUNIT DELTA"/>
    <property type="match status" value="1"/>
</dbReference>
<keyword evidence="7 10" id="KW-0333">Golgi apparatus</keyword>
<feature type="compositionally biased region" description="Low complexity" evidence="13">
    <location>
        <begin position="179"/>
        <end position="189"/>
    </location>
</feature>
<name>A0A8H3EXH4_9LECA</name>
<evidence type="ECO:0000256" key="12">
    <source>
        <dbReference type="SAM" id="Coils"/>
    </source>
</evidence>
<dbReference type="GO" id="GO:0006888">
    <property type="term" value="P:endoplasmic reticulum to Golgi vesicle-mediated transport"/>
    <property type="evidence" value="ECO:0007669"/>
    <property type="project" value="TreeGrafter"/>
</dbReference>
<accession>A0A8H3EXH4</accession>
<dbReference type="Gene3D" id="2.60.40.1170">
    <property type="entry name" value="Mu homology domain, subdomain B"/>
    <property type="match status" value="2"/>
</dbReference>
<evidence type="ECO:0000256" key="6">
    <source>
        <dbReference type="ARBA" id="ARBA00022927"/>
    </source>
</evidence>
<dbReference type="AlphaFoldDB" id="A0A8H3EXH4"/>
<evidence type="ECO:0000256" key="3">
    <source>
        <dbReference type="ARBA" id="ARBA00022448"/>
    </source>
</evidence>
<reference evidence="15" key="1">
    <citation type="submission" date="2021-03" db="EMBL/GenBank/DDBJ databases">
        <authorList>
            <person name="Tagirdzhanova G."/>
        </authorList>
    </citation>
    <scope>NUCLEOTIDE SEQUENCE</scope>
</reference>
<dbReference type="Proteomes" id="UP000664169">
    <property type="component" value="Unassembled WGS sequence"/>
</dbReference>
<keyword evidence="16" id="KW-1185">Reference proteome</keyword>
<dbReference type="Gene3D" id="3.30.450.60">
    <property type="match status" value="1"/>
</dbReference>